<dbReference type="Proteomes" id="UP000245974">
    <property type="component" value="Unassembled WGS sequence"/>
</dbReference>
<dbReference type="InterPro" id="IPR016181">
    <property type="entry name" value="Acyl_CoA_acyltransferase"/>
</dbReference>
<organism evidence="4 5">
    <name type="scientific">Acinetobacter stercoris</name>
    <dbReference type="NCBI Taxonomy" id="2126983"/>
    <lineage>
        <taxon>Bacteria</taxon>
        <taxon>Pseudomonadati</taxon>
        <taxon>Pseudomonadota</taxon>
        <taxon>Gammaproteobacteria</taxon>
        <taxon>Moraxellales</taxon>
        <taxon>Moraxellaceae</taxon>
        <taxon>Acinetobacter</taxon>
    </lineage>
</organism>
<evidence type="ECO:0000313" key="4">
    <source>
        <dbReference type="EMBL" id="SPL69911.1"/>
    </source>
</evidence>
<dbReference type="EMBL" id="OOGT01000033">
    <property type="protein sequence ID" value="SPL69911.1"/>
    <property type="molecule type" value="Genomic_DNA"/>
</dbReference>
<feature type="domain" description="N-acetyltransferase" evidence="3">
    <location>
        <begin position="4"/>
        <end position="165"/>
    </location>
</feature>
<dbReference type="Pfam" id="PF00583">
    <property type="entry name" value="Acetyltransf_1"/>
    <property type="match status" value="1"/>
</dbReference>
<proteinExistence type="predicted"/>
<evidence type="ECO:0000256" key="1">
    <source>
        <dbReference type="ARBA" id="ARBA00022679"/>
    </source>
</evidence>
<dbReference type="GO" id="GO:0004145">
    <property type="term" value="F:diamine N-acetyltransferase activity"/>
    <property type="evidence" value="ECO:0007669"/>
    <property type="project" value="UniProtKB-EC"/>
</dbReference>
<dbReference type="CDD" id="cd04301">
    <property type="entry name" value="NAT_SF"/>
    <property type="match status" value="1"/>
</dbReference>
<dbReference type="Gene3D" id="3.40.630.30">
    <property type="match status" value="1"/>
</dbReference>
<dbReference type="PANTHER" id="PTHR43420:SF12">
    <property type="entry name" value="N-ACETYLTRANSFERASE DOMAIN-CONTAINING PROTEIN"/>
    <property type="match status" value="1"/>
</dbReference>
<keyword evidence="5" id="KW-1185">Reference proteome</keyword>
<dbReference type="SUPFAM" id="SSF55729">
    <property type="entry name" value="Acyl-CoA N-acyltransferases (Nat)"/>
    <property type="match status" value="1"/>
</dbReference>
<protein>
    <submittedName>
        <fullName evidence="4">Spermine/spermidine acetyltransferase</fullName>
        <ecNumber evidence="4">2.3.1.57</ecNumber>
    </submittedName>
</protein>
<evidence type="ECO:0000259" key="3">
    <source>
        <dbReference type="PROSITE" id="PS51186"/>
    </source>
</evidence>
<gene>
    <name evidence="4" type="primary">bltD</name>
    <name evidence="4" type="ORF">KPC_1089</name>
</gene>
<dbReference type="PROSITE" id="PS51186">
    <property type="entry name" value="GNAT"/>
    <property type="match status" value="1"/>
</dbReference>
<sequence>MLNLKIRRLETQDAEDYRKIRLAALAQAPEMFGASYSAELEKNLDFFIQIISNSAVFGAFQNEQIVGLAVFKQGEGEKDRHKAYLYSFYVDSNYQRKGIADQLLRVVVEYGKQHVEQILLTVVDDNLPAIHLYEKHGFQVYGIEPLALKKGTVYKNEVLMILFLKTNPILEIIHQNKTG</sequence>
<dbReference type="PANTHER" id="PTHR43420">
    <property type="entry name" value="ACETYLTRANSFERASE"/>
    <property type="match status" value="1"/>
</dbReference>
<accession>A0A2U3MWW6</accession>
<dbReference type="InterPro" id="IPR000182">
    <property type="entry name" value="GNAT_dom"/>
</dbReference>
<evidence type="ECO:0000256" key="2">
    <source>
        <dbReference type="ARBA" id="ARBA00023315"/>
    </source>
</evidence>
<dbReference type="OrthoDB" id="9796919at2"/>
<dbReference type="EC" id="2.3.1.57" evidence="4"/>
<dbReference type="InterPro" id="IPR050680">
    <property type="entry name" value="YpeA/RimI_acetyltransf"/>
</dbReference>
<keyword evidence="2 4" id="KW-0012">Acyltransferase</keyword>
<dbReference type="AlphaFoldDB" id="A0A2U3MWW6"/>
<dbReference type="RefSeq" id="WP_121973426.1">
    <property type="nucleotide sequence ID" value="NZ_OOGT01000033.1"/>
</dbReference>
<reference evidence="5" key="1">
    <citation type="submission" date="2018-03" db="EMBL/GenBank/DDBJ databases">
        <authorList>
            <person name="Blom J."/>
        </authorList>
    </citation>
    <scope>NUCLEOTIDE SEQUENCE [LARGE SCALE GENOMIC DNA]</scope>
    <source>
        <strain evidence="5">KPC-SM-21</strain>
    </source>
</reference>
<dbReference type="InParanoid" id="A0A2U3MWW6"/>
<evidence type="ECO:0000313" key="5">
    <source>
        <dbReference type="Proteomes" id="UP000245974"/>
    </source>
</evidence>
<keyword evidence="1 4" id="KW-0808">Transferase</keyword>
<name>A0A2U3MWW6_9GAMM</name>